<dbReference type="GO" id="GO:0016887">
    <property type="term" value="F:ATP hydrolysis activity"/>
    <property type="evidence" value="ECO:0007669"/>
    <property type="project" value="InterPro"/>
</dbReference>
<feature type="domain" description="ABC transmembrane type-1" evidence="11">
    <location>
        <begin position="20"/>
        <end position="304"/>
    </location>
</feature>
<dbReference type="GO" id="GO:0005886">
    <property type="term" value="C:plasma membrane"/>
    <property type="evidence" value="ECO:0007669"/>
    <property type="project" value="UniProtKB-SubCell"/>
</dbReference>
<keyword evidence="8 9" id="KW-0472">Membrane</keyword>
<evidence type="ECO:0000256" key="8">
    <source>
        <dbReference type="ARBA" id="ARBA00023136"/>
    </source>
</evidence>
<evidence type="ECO:0000259" key="10">
    <source>
        <dbReference type="PROSITE" id="PS50893"/>
    </source>
</evidence>
<evidence type="ECO:0000256" key="5">
    <source>
        <dbReference type="ARBA" id="ARBA00022741"/>
    </source>
</evidence>
<dbReference type="Pfam" id="PF00005">
    <property type="entry name" value="ABC_tran"/>
    <property type="match status" value="1"/>
</dbReference>
<feature type="transmembrane region" description="Helical" evidence="9">
    <location>
        <begin position="56"/>
        <end position="78"/>
    </location>
</feature>
<evidence type="ECO:0000256" key="4">
    <source>
        <dbReference type="ARBA" id="ARBA00022692"/>
    </source>
</evidence>
<dbReference type="InterPro" id="IPR027417">
    <property type="entry name" value="P-loop_NTPase"/>
</dbReference>
<sequence length="588" mass="66378">MFQVLKKLKWFFVENRSRYIAAISLLLIVNLLEIVAPAVIGEAVDGIIDHAMTFRLLAFYLALLIILNITLYILTYFWQYLLFGGATILEKTLRSRLMKHFLKMSPAFYARNSTGDLMARATNDLKAVSETAGFGILTLVDSTMYMGTILLAMGFLISWKLTLAAVLPLPLLAYFLKRLGDKIHAHYMAAQDAFGEMNDYVLETVAGVRVVRAFNREKNEIGKFRGMTEAVFRKNMLVEKIDAYFFPITNILNGLSFCIGLSYGIYLVMRQEISLGDLVSFHVYLGMLNWPVYAVGELINIMQRGNASLDRVLETLNAKEDVRDPDNAKRLDGIDSVRFDDFSFQYPGTERKALDNINVLVRKGATIGIVGKTGSGKTTLIRQILREYPAGRGGLTIGEDPIEEIMKKEIREKIGYVPQDHFLFSKTVRENILFGNEGAGEEELEKAIRLAALDKDIEFLPNGLDTLVGERGVALSGGQKQRISIARALIKNPELLILDDALSAVDAKTEARIIENLRRERQGKTTIICSHRLSAVEHAHWIIVLEDGKIIEEGTHEDLLKKNGWYKEQYERQQLLRRDEEEVAGVDR</sequence>
<protein>
    <recommendedName>
        <fullName evidence="14">Multidrug ABC transporter permease/ATP-binding protein</fullName>
    </recommendedName>
</protein>
<feature type="domain" description="ABC transporter" evidence="10">
    <location>
        <begin position="337"/>
        <end position="572"/>
    </location>
</feature>
<dbReference type="RefSeq" id="WP_061570080.1">
    <property type="nucleotide sequence ID" value="NZ_LQYT01000133.1"/>
</dbReference>
<keyword evidence="2" id="KW-0813">Transport</keyword>
<dbReference type="Gene3D" id="3.40.50.300">
    <property type="entry name" value="P-loop containing nucleotide triphosphate hydrolases"/>
    <property type="match status" value="1"/>
</dbReference>
<dbReference type="CDD" id="cd18541">
    <property type="entry name" value="ABC_6TM_TmrB_like"/>
    <property type="match status" value="1"/>
</dbReference>
<dbReference type="AlphaFoldDB" id="A0A150L9P6"/>
<dbReference type="PROSITE" id="PS50893">
    <property type="entry name" value="ABC_TRANSPORTER_2"/>
    <property type="match status" value="1"/>
</dbReference>
<keyword evidence="5" id="KW-0547">Nucleotide-binding</keyword>
<dbReference type="InterPro" id="IPR036640">
    <property type="entry name" value="ABC1_TM_sf"/>
</dbReference>
<comment type="subcellular location">
    <subcellularLocation>
        <location evidence="1">Cell membrane</location>
        <topology evidence="1">Multi-pass membrane protein</topology>
    </subcellularLocation>
</comment>
<dbReference type="STRING" id="301148.B4135_3962"/>
<name>A0A150L9P6_9BACI</name>
<keyword evidence="3" id="KW-1003">Cell membrane</keyword>
<dbReference type="PROSITE" id="PS00211">
    <property type="entry name" value="ABC_TRANSPORTER_1"/>
    <property type="match status" value="1"/>
</dbReference>
<evidence type="ECO:0000256" key="1">
    <source>
        <dbReference type="ARBA" id="ARBA00004651"/>
    </source>
</evidence>
<dbReference type="SUPFAM" id="SSF90123">
    <property type="entry name" value="ABC transporter transmembrane region"/>
    <property type="match status" value="1"/>
</dbReference>
<feature type="transmembrane region" description="Helical" evidence="9">
    <location>
        <begin position="20"/>
        <end position="44"/>
    </location>
</feature>
<evidence type="ECO:0000313" key="13">
    <source>
        <dbReference type="Proteomes" id="UP000075683"/>
    </source>
</evidence>
<dbReference type="PROSITE" id="PS50929">
    <property type="entry name" value="ABC_TM1F"/>
    <property type="match status" value="1"/>
</dbReference>
<dbReference type="InterPro" id="IPR003593">
    <property type="entry name" value="AAA+_ATPase"/>
</dbReference>
<evidence type="ECO:0000256" key="2">
    <source>
        <dbReference type="ARBA" id="ARBA00022448"/>
    </source>
</evidence>
<dbReference type="FunFam" id="1.20.1560.10:FF:000011">
    <property type="entry name" value="Multidrug ABC transporter ATP-binding protein"/>
    <property type="match status" value="1"/>
</dbReference>
<evidence type="ECO:0000256" key="7">
    <source>
        <dbReference type="ARBA" id="ARBA00022989"/>
    </source>
</evidence>
<accession>A0A150L9P6</accession>
<dbReference type="Gene3D" id="1.20.1560.10">
    <property type="entry name" value="ABC transporter type 1, transmembrane domain"/>
    <property type="match status" value="1"/>
</dbReference>
<dbReference type="Pfam" id="PF00664">
    <property type="entry name" value="ABC_membrane"/>
    <property type="match status" value="1"/>
</dbReference>
<gene>
    <name evidence="12" type="ORF">B4135_3962</name>
</gene>
<evidence type="ECO:0000256" key="9">
    <source>
        <dbReference type="SAM" id="Phobius"/>
    </source>
</evidence>
<dbReference type="EMBL" id="LQYT01000133">
    <property type="protein sequence ID" value="KYD09051.1"/>
    <property type="molecule type" value="Genomic_DNA"/>
</dbReference>
<feature type="transmembrane region" description="Helical" evidence="9">
    <location>
        <begin position="243"/>
        <end position="269"/>
    </location>
</feature>
<dbReference type="PANTHER" id="PTHR43394:SF1">
    <property type="entry name" value="ATP-BINDING CASSETTE SUB-FAMILY B MEMBER 10, MITOCHONDRIAL"/>
    <property type="match status" value="1"/>
</dbReference>
<feature type="transmembrane region" description="Helical" evidence="9">
    <location>
        <begin position="149"/>
        <end position="176"/>
    </location>
</feature>
<dbReference type="SMART" id="SM00382">
    <property type="entry name" value="AAA"/>
    <property type="match status" value="1"/>
</dbReference>
<dbReference type="InterPro" id="IPR011527">
    <property type="entry name" value="ABC1_TM_dom"/>
</dbReference>
<organism evidence="12 13">
    <name type="scientific">Caldibacillus debilis</name>
    <dbReference type="NCBI Taxonomy" id="301148"/>
    <lineage>
        <taxon>Bacteria</taxon>
        <taxon>Bacillati</taxon>
        <taxon>Bacillota</taxon>
        <taxon>Bacilli</taxon>
        <taxon>Bacillales</taxon>
        <taxon>Bacillaceae</taxon>
        <taxon>Caldibacillus</taxon>
    </lineage>
</organism>
<dbReference type="GO" id="GO:0015421">
    <property type="term" value="F:ABC-type oligopeptide transporter activity"/>
    <property type="evidence" value="ECO:0007669"/>
    <property type="project" value="TreeGrafter"/>
</dbReference>
<evidence type="ECO:0000256" key="3">
    <source>
        <dbReference type="ARBA" id="ARBA00022475"/>
    </source>
</evidence>
<evidence type="ECO:0000313" key="12">
    <source>
        <dbReference type="EMBL" id="KYD09051.1"/>
    </source>
</evidence>
<dbReference type="InterPro" id="IPR017871">
    <property type="entry name" value="ABC_transporter-like_CS"/>
</dbReference>
<dbReference type="PATRIC" id="fig|301148.3.peg.2028"/>
<evidence type="ECO:0000259" key="11">
    <source>
        <dbReference type="PROSITE" id="PS50929"/>
    </source>
</evidence>
<dbReference type="PANTHER" id="PTHR43394">
    <property type="entry name" value="ATP-DEPENDENT PERMEASE MDL1, MITOCHONDRIAL"/>
    <property type="match status" value="1"/>
</dbReference>
<comment type="caution">
    <text evidence="12">The sequence shown here is derived from an EMBL/GenBank/DDBJ whole genome shotgun (WGS) entry which is preliminary data.</text>
</comment>
<evidence type="ECO:0000256" key="6">
    <source>
        <dbReference type="ARBA" id="ARBA00022840"/>
    </source>
</evidence>
<dbReference type="FunFam" id="3.40.50.300:FF:000221">
    <property type="entry name" value="Multidrug ABC transporter ATP-binding protein"/>
    <property type="match status" value="1"/>
</dbReference>
<proteinExistence type="predicted"/>
<dbReference type="InterPro" id="IPR003439">
    <property type="entry name" value="ABC_transporter-like_ATP-bd"/>
</dbReference>
<dbReference type="SUPFAM" id="SSF52540">
    <property type="entry name" value="P-loop containing nucleoside triphosphate hydrolases"/>
    <property type="match status" value="1"/>
</dbReference>
<evidence type="ECO:0008006" key="14">
    <source>
        <dbReference type="Google" id="ProtNLM"/>
    </source>
</evidence>
<dbReference type="InterPro" id="IPR039421">
    <property type="entry name" value="Type_1_exporter"/>
</dbReference>
<keyword evidence="4 9" id="KW-0812">Transmembrane</keyword>
<keyword evidence="7 9" id="KW-1133">Transmembrane helix</keyword>
<keyword evidence="6" id="KW-0067">ATP-binding</keyword>
<reference evidence="12 13" key="1">
    <citation type="submission" date="2016-01" db="EMBL/GenBank/DDBJ databases">
        <title>Draft Genome Sequences of Seven Thermophilic Sporeformers Isolated from Foods.</title>
        <authorList>
            <person name="Berendsen E.M."/>
            <person name="Wells-Bennik M.H."/>
            <person name="Krawcyk A.O."/>
            <person name="De Jong A."/>
            <person name="Holsappel S."/>
            <person name="Eijlander R.T."/>
            <person name="Kuipers O.P."/>
        </authorList>
    </citation>
    <scope>NUCLEOTIDE SEQUENCE [LARGE SCALE GENOMIC DNA]</scope>
    <source>
        <strain evidence="12 13">B4135</strain>
    </source>
</reference>
<dbReference type="Proteomes" id="UP000075683">
    <property type="component" value="Unassembled WGS sequence"/>
</dbReference>
<dbReference type="GO" id="GO:0005524">
    <property type="term" value="F:ATP binding"/>
    <property type="evidence" value="ECO:0007669"/>
    <property type="project" value="UniProtKB-KW"/>
</dbReference>
<dbReference type="OrthoDB" id="9770415at2"/>